<feature type="coiled-coil region" evidence="1">
    <location>
        <begin position="148"/>
        <end position="208"/>
    </location>
</feature>
<dbReference type="AlphaFoldDB" id="A0A9D7HVQ5"/>
<dbReference type="EMBL" id="JADJEV010000005">
    <property type="protein sequence ID" value="MBK6974815.1"/>
    <property type="molecule type" value="Genomic_DNA"/>
</dbReference>
<evidence type="ECO:0000313" key="4">
    <source>
        <dbReference type="Proteomes" id="UP000807785"/>
    </source>
</evidence>
<name>A0A9D7HVQ5_9PROT</name>
<evidence type="ECO:0000313" key="3">
    <source>
        <dbReference type="EMBL" id="MBK6974815.1"/>
    </source>
</evidence>
<reference evidence="3" key="1">
    <citation type="submission" date="2020-10" db="EMBL/GenBank/DDBJ databases">
        <title>Connecting structure to function with the recovery of over 1000 high-quality activated sludge metagenome-assembled genomes encoding full-length rRNA genes using long-read sequencing.</title>
        <authorList>
            <person name="Singleton C.M."/>
            <person name="Petriglieri F."/>
            <person name="Kristensen J.M."/>
            <person name="Kirkegaard R.H."/>
            <person name="Michaelsen T.Y."/>
            <person name="Andersen M.H."/>
            <person name="Karst S.M."/>
            <person name="Dueholm M.S."/>
            <person name="Nielsen P.H."/>
            <person name="Albertsen M."/>
        </authorList>
    </citation>
    <scope>NUCLEOTIDE SEQUENCE</scope>
    <source>
        <strain evidence="3">Bjer_18-Q3-R1-45_BAT3C.347</strain>
    </source>
</reference>
<dbReference type="SUPFAM" id="SSF56954">
    <property type="entry name" value="Outer membrane efflux proteins (OEP)"/>
    <property type="match status" value="1"/>
</dbReference>
<evidence type="ECO:0008006" key="5">
    <source>
        <dbReference type="Google" id="ProtNLM"/>
    </source>
</evidence>
<gene>
    <name evidence="3" type="ORF">IPH26_18425</name>
</gene>
<dbReference type="Gene3D" id="1.20.1600.10">
    <property type="entry name" value="Outer membrane efflux proteins (OEP)"/>
    <property type="match status" value="1"/>
</dbReference>
<evidence type="ECO:0000256" key="1">
    <source>
        <dbReference type="SAM" id="Coils"/>
    </source>
</evidence>
<feature type="chain" id="PRO_5039681915" description="Outer membrane efflux protein" evidence="2">
    <location>
        <begin position="19"/>
        <end position="289"/>
    </location>
</feature>
<accession>A0A9D7HVQ5</accession>
<protein>
    <recommendedName>
        <fullName evidence="5">Outer membrane efflux protein</fullName>
    </recommendedName>
</protein>
<sequence length="289" mass="31427">MRSMDAAMALCLALGALAAHGDVPVEAPDLPPPAMVERVLLSQPSVLAARAELGADEAGRMRLRAGNYESTLRVAAQQRRVDETAARYGEWDVGVERTLRLPGKAQIDAQLGDRLVERGRSAYGDALHEAGRGLLRGWFAWLRESAQAQHWQAQVDVLREQLRVVEKRVRAGDAARLDESLAAAALDQADAQRALAAARERAAAAELEHRYSGIELPQAPVTVGPPAVKQPFEFWRERSLQESHELMLARHESARAQLTARRADADLRPDPTVGVRYASSAAAASAWSG</sequence>
<keyword evidence="2" id="KW-0732">Signal</keyword>
<dbReference type="Proteomes" id="UP000807785">
    <property type="component" value="Unassembled WGS sequence"/>
</dbReference>
<comment type="caution">
    <text evidence="3">The sequence shown here is derived from an EMBL/GenBank/DDBJ whole genome shotgun (WGS) entry which is preliminary data.</text>
</comment>
<organism evidence="3 4">
    <name type="scientific">Candidatus Methylophosphatis roskildensis</name>
    <dbReference type="NCBI Taxonomy" id="2899263"/>
    <lineage>
        <taxon>Bacteria</taxon>
        <taxon>Pseudomonadati</taxon>
        <taxon>Pseudomonadota</taxon>
        <taxon>Betaproteobacteria</taxon>
        <taxon>Nitrosomonadales</taxon>
        <taxon>Sterolibacteriaceae</taxon>
        <taxon>Candidatus Methylophosphatis</taxon>
    </lineage>
</organism>
<keyword evidence="1" id="KW-0175">Coiled coil</keyword>
<evidence type="ECO:0000256" key="2">
    <source>
        <dbReference type="SAM" id="SignalP"/>
    </source>
</evidence>
<proteinExistence type="predicted"/>
<feature type="signal peptide" evidence="2">
    <location>
        <begin position="1"/>
        <end position="18"/>
    </location>
</feature>